<reference evidence="5" key="1">
    <citation type="journal article" date="2019" name="Int. J. Syst. Evol. Microbiol.">
        <title>The Global Catalogue of Microorganisms (GCM) 10K type strain sequencing project: providing services to taxonomists for standard genome sequencing and annotation.</title>
        <authorList>
            <consortium name="The Broad Institute Genomics Platform"/>
            <consortium name="The Broad Institute Genome Sequencing Center for Infectious Disease"/>
            <person name="Wu L."/>
            <person name="Ma J."/>
        </authorList>
    </citation>
    <scope>NUCLEOTIDE SEQUENCE [LARGE SCALE GENOMIC DNA]</scope>
    <source>
        <strain evidence="5">CCUG 53903</strain>
    </source>
</reference>
<dbReference type="Pfam" id="PF06722">
    <property type="entry name" value="EryCIII-like_C"/>
    <property type="match status" value="1"/>
</dbReference>
<dbReference type="PANTHER" id="PTHR48050:SF13">
    <property type="entry name" value="STEROL 3-BETA-GLUCOSYLTRANSFERASE UGT80A2"/>
    <property type="match status" value="1"/>
</dbReference>
<dbReference type="InterPro" id="IPR010610">
    <property type="entry name" value="EryCIII-like_C"/>
</dbReference>
<evidence type="ECO:0000256" key="1">
    <source>
        <dbReference type="ARBA" id="ARBA00009995"/>
    </source>
</evidence>
<gene>
    <name evidence="4" type="ORF">ACFPZ3_47665</name>
</gene>
<accession>A0ABW1D178</accession>
<dbReference type="InterPro" id="IPR006326">
    <property type="entry name" value="UDPGT_MGT-like"/>
</dbReference>
<keyword evidence="5" id="KW-1185">Reference proteome</keyword>
<dbReference type="Gene3D" id="3.40.50.2000">
    <property type="entry name" value="Glycogen Phosphorylase B"/>
    <property type="match status" value="2"/>
</dbReference>
<sequence length="396" mass="44139">MARHFLFMAHPDHGHVMPTLAVVRELLARGHRVTYLTGDSMSALVAATGATVLTYDSKYREANRVHVANDPLYLFSLLVDESQAMLEEVDRLEDDLPDAIVYDISILFGGRVLARKWGVPAVQTVPMFASNAHFSYLNSIYNEEGRSAGLPTWVDDIFLKIENLAVRHEVRVPPAELWWEIQDFSLVNIPRCFQFAGQSFDERFAFVGPCLPEPAQDSGWRPPAGAGPVALVSLGGVFNQYPEFFRMSVQAFTGTRWHVVMTVGDGMDPDDLGELPPNMEVHRWLPHEAVLPHATVAVTHGGLGTVMMAMHAGCPMVIMPTSIIDWPTARQVRDMNLGRAVHRDEVSAEWLIGAVEEVVADQDVQESLRKMRREVHAAGGTRRAADELERYTARFA</sequence>
<evidence type="ECO:0000256" key="2">
    <source>
        <dbReference type="ARBA" id="ARBA00022679"/>
    </source>
</evidence>
<dbReference type="PANTHER" id="PTHR48050">
    <property type="entry name" value="STEROL 3-BETA-GLUCOSYLTRANSFERASE"/>
    <property type="match status" value="1"/>
</dbReference>
<dbReference type="InterPro" id="IPR050426">
    <property type="entry name" value="Glycosyltransferase_28"/>
</dbReference>
<dbReference type="NCBIfam" id="TIGR01426">
    <property type="entry name" value="MGT"/>
    <property type="match status" value="1"/>
</dbReference>
<dbReference type="SUPFAM" id="SSF53756">
    <property type="entry name" value="UDP-Glycosyltransferase/glycogen phosphorylase"/>
    <property type="match status" value="1"/>
</dbReference>
<dbReference type="Proteomes" id="UP001596058">
    <property type="component" value="Unassembled WGS sequence"/>
</dbReference>
<proteinExistence type="inferred from homology"/>
<dbReference type="EMBL" id="JBHSPA010000065">
    <property type="protein sequence ID" value="MFC5831574.1"/>
    <property type="molecule type" value="Genomic_DNA"/>
</dbReference>
<dbReference type="InterPro" id="IPR002213">
    <property type="entry name" value="UDP_glucos_trans"/>
</dbReference>
<dbReference type="CDD" id="cd03784">
    <property type="entry name" value="GT1_Gtf-like"/>
    <property type="match status" value="1"/>
</dbReference>
<feature type="domain" description="Erythromycin biosynthesis protein CIII-like C-terminal" evidence="3">
    <location>
        <begin position="259"/>
        <end position="378"/>
    </location>
</feature>
<keyword evidence="2" id="KW-0808">Transferase</keyword>
<evidence type="ECO:0000259" key="3">
    <source>
        <dbReference type="Pfam" id="PF06722"/>
    </source>
</evidence>
<organism evidence="4 5">
    <name type="scientific">Nonomuraea insulae</name>
    <dbReference type="NCBI Taxonomy" id="1616787"/>
    <lineage>
        <taxon>Bacteria</taxon>
        <taxon>Bacillati</taxon>
        <taxon>Actinomycetota</taxon>
        <taxon>Actinomycetes</taxon>
        <taxon>Streptosporangiales</taxon>
        <taxon>Streptosporangiaceae</taxon>
        <taxon>Nonomuraea</taxon>
    </lineage>
</organism>
<evidence type="ECO:0000313" key="5">
    <source>
        <dbReference type="Proteomes" id="UP001596058"/>
    </source>
</evidence>
<comment type="similarity">
    <text evidence="1">Belongs to the UDP-glycosyltransferase family.</text>
</comment>
<dbReference type="RefSeq" id="WP_379521043.1">
    <property type="nucleotide sequence ID" value="NZ_JBHSPA010000065.1"/>
</dbReference>
<comment type="caution">
    <text evidence="4">The sequence shown here is derived from an EMBL/GenBank/DDBJ whole genome shotgun (WGS) entry which is preliminary data.</text>
</comment>
<protein>
    <submittedName>
        <fullName evidence="4">Macrolide family glycosyltransferase</fullName>
    </submittedName>
</protein>
<evidence type="ECO:0000313" key="4">
    <source>
        <dbReference type="EMBL" id="MFC5831574.1"/>
    </source>
</evidence>
<name>A0ABW1D178_9ACTN</name>